<dbReference type="PANTHER" id="PTHR43056">
    <property type="entry name" value="PEPTIDASE S9 PROLYL OLIGOPEPTIDASE"/>
    <property type="match status" value="1"/>
</dbReference>
<accession>A0Y876</accession>
<dbReference type="InterPro" id="IPR050585">
    <property type="entry name" value="Xaa-Pro_dipeptidyl-ppase/CocE"/>
</dbReference>
<dbReference type="SUPFAM" id="SSF53474">
    <property type="entry name" value="alpha/beta-Hydrolases"/>
    <property type="match status" value="1"/>
</dbReference>
<dbReference type="Pfam" id="PF00326">
    <property type="entry name" value="Peptidase_S9"/>
    <property type="match status" value="1"/>
</dbReference>
<sequence length="678" mass="75599">MVAEHNQMHGFWSSPVSAAMVAEQGKRIRELSCVEHADAGFSLAWVEARPELQGRCIIMRRNAAGEVQELLNEEGLSARSLVNSYGGGALLLTPDAVFFVNHEPSTSNQDQRIFRLPIDHRQNVCGPAEPITKIDACSYGNLSFDPRHQRVVCVREQYLAEGESEQAVVAIHLSESRQGQVDILAEGYDFFSAPELDPDSCQLACVAWNQPNMPWDNTELLLVTLNEQGHADSRRVINESFKEPANHGESIQQPRWDRRGRLHFVSDRDNWWKIYRYDPLNNEILRCFPADSIAFERAEFGLPPWELGVSTFGFSATNTLFGLCVIDGRWQLASLEDVPSADLKNGKSDMQLQRLRLNNTEADVLSHLHVGDSELALIAAGVGESARVALVRDTQLIEVADTPDSQLSDTKIDVSEPLSIRFPTGDSGKESFAFFYPPTATSLDHEGIRANGLPPLIIKTHGGPTSASYPQLDWSIQFFTSRGFAVADVNYRGSTGYGRDYRHALYGEWGVYDLADCVACIDYLSEQGQINPERVFARGQSAGGYLTLMLACYTDRLRAGASTAGISDLSLLHAHTHRFEKEYMHKLLDCTPADDERDVYRQRSPLYAKAPSTPLLFVQGSADKVVPPDQTDAILCRLKDEGVDAELLLFEGEQHGLRRSENIEQALLAELTFFQRYL</sequence>
<keyword evidence="3" id="KW-1185">Reference proteome</keyword>
<dbReference type="GO" id="GO:0008236">
    <property type="term" value="F:serine-type peptidase activity"/>
    <property type="evidence" value="ECO:0007669"/>
    <property type="project" value="InterPro"/>
</dbReference>
<dbReference type="SUPFAM" id="SSF69322">
    <property type="entry name" value="Tricorn protease domain 2"/>
    <property type="match status" value="1"/>
</dbReference>
<dbReference type="OrthoDB" id="4269629at2"/>
<evidence type="ECO:0000313" key="2">
    <source>
        <dbReference type="EMBL" id="EAW32330.1"/>
    </source>
</evidence>
<dbReference type="PANTHER" id="PTHR43056:SF5">
    <property type="entry name" value="PEPTIDASE S9 PROLYL OLIGOPEPTIDASE CATALYTIC DOMAIN-CONTAINING PROTEIN"/>
    <property type="match status" value="1"/>
</dbReference>
<dbReference type="InterPro" id="IPR029058">
    <property type="entry name" value="AB_hydrolase_fold"/>
</dbReference>
<dbReference type="STRING" id="247633.GP2143_13781"/>
<comment type="caution">
    <text evidence="2">The sequence shown here is derived from an EMBL/GenBank/DDBJ whole genome shotgun (WGS) entry which is preliminary data.</text>
</comment>
<evidence type="ECO:0000259" key="1">
    <source>
        <dbReference type="Pfam" id="PF00326"/>
    </source>
</evidence>
<dbReference type="EMBL" id="AAVT01000001">
    <property type="protein sequence ID" value="EAW32330.1"/>
    <property type="molecule type" value="Genomic_DNA"/>
</dbReference>
<dbReference type="Gene3D" id="3.40.50.1820">
    <property type="entry name" value="alpha/beta hydrolase"/>
    <property type="match status" value="1"/>
</dbReference>
<dbReference type="AlphaFoldDB" id="A0Y876"/>
<proteinExistence type="predicted"/>
<reference evidence="2 3" key="1">
    <citation type="journal article" date="2010" name="J. Bacteriol.">
        <title>Genome sequence of the oligotrophic marine Gammaproteobacterium HTCC2143, isolated from the Oregon Coast.</title>
        <authorList>
            <person name="Oh H.M."/>
            <person name="Kang I."/>
            <person name="Ferriera S."/>
            <person name="Giovannoni S.J."/>
            <person name="Cho J.C."/>
        </authorList>
    </citation>
    <scope>NUCLEOTIDE SEQUENCE [LARGE SCALE GENOMIC DNA]</scope>
    <source>
        <strain evidence="2 3">HTCC2143</strain>
    </source>
</reference>
<gene>
    <name evidence="2" type="ORF">GP2143_13781</name>
</gene>
<dbReference type="Proteomes" id="UP000004931">
    <property type="component" value="Unassembled WGS sequence"/>
</dbReference>
<organism evidence="2 3">
    <name type="scientific">marine gamma proteobacterium HTCC2143</name>
    <dbReference type="NCBI Taxonomy" id="247633"/>
    <lineage>
        <taxon>Bacteria</taxon>
        <taxon>Pseudomonadati</taxon>
        <taxon>Pseudomonadota</taxon>
        <taxon>Gammaproteobacteria</taxon>
        <taxon>Cellvibrionales</taxon>
        <taxon>Spongiibacteraceae</taxon>
        <taxon>BD1-7 clade</taxon>
    </lineage>
</organism>
<dbReference type="InterPro" id="IPR001375">
    <property type="entry name" value="Peptidase_S9_cat"/>
</dbReference>
<evidence type="ECO:0000313" key="3">
    <source>
        <dbReference type="Proteomes" id="UP000004931"/>
    </source>
</evidence>
<name>A0Y876_9GAMM</name>
<dbReference type="GO" id="GO:0006508">
    <property type="term" value="P:proteolysis"/>
    <property type="evidence" value="ECO:0007669"/>
    <property type="project" value="InterPro"/>
</dbReference>
<dbReference type="eggNOG" id="COG1506">
    <property type="taxonomic scope" value="Bacteria"/>
</dbReference>
<protein>
    <submittedName>
        <fullName evidence="2">Peptidase, S9C (Acylaminoacyl-peptidase) family protein</fullName>
    </submittedName>
</protein>
<feature type="domain" description="Peptidase S9 prolyl oligopeptidase catalytic" evidence="1">
    <location>
        <begin position="471"/>
        <end position="678"/>
    </location>
</feature>